<evidence type="ECO:0000256" key="5">
    <source>
        <dbReference type="ARBA" id="ARBA00022670"/>
    </source>
</evidence>
<dbReference type="Pfam" id="PF21223">
    <property type="entry name" value="TPPII_Ig-like-1"/>
    <property type="match status" value="1"/>
</dbReference>
<dbReference type="GO" id="GO:0008240">
    <property type="term" value="F:tripeptidyl-peptidase activity"/>
    <property type="evidence" value="ECO:0007669"/>
    <property type="project" value="UniProtKB-EC"/>
</dbReference>
<evidence type="ECO:0000256" key="1">
    <source>
        <dbReference type="ARBA" id="ARBA00001910"/>
    </source>
</evidence>
<feature type="compositionally biased region" description="Basic and acidic residues" evidence="10">
    <location>
        <begin position="1502"/>
        <end position="1532"/>
    </location>
</feature>
<dbReference type="PRINTS" id="PR00723">
    <property type="entry name" value="SUBTILISIN"/>
</dbReference>
<feature type="compositionally biased region" description="Basic and acidic residues" evidence="10">
    <location>
        <begin position="1539"/>
        <end position="1555"/>
    </location>
</feature>
<sequence length="1702" mass="190962">MEKEIVETSEFNNEEVEEFVFPSKHYMPKELTQQAEFLQKYPTYDGRGIKIAILDTGVDPSCPGLQKTTDGKIKLIECLDLTGAGDVDTSTVKKSDENGILIGLTERELKIPKTWKNPSGDWHEAKCDEFNKKNKSSIAEAMKELNEHEKKVGAKSKKLSDKEDREEINAKLELLKEAEKLKVESTVADCIVWFDGEKWKACLDTSLTGDLENAKVMSNFNENQEYGFLSDNCLMSYCLNIHDNGNLLEICATHSDHGTHVAHIAAGHFPDDSEKDGLAPGAQIISLCIGDSRGYYGLNAQAFIRALNKCIAFKVDVINFSYSTVRNCVDNGSFAKLIKNVVEKHGIIFVSSAGNYGPALSTMGFAYGKLHHSGIYVGAYLTAEMKETMYSHFEADNSVVFPFSSRGPCLDGTLGVSISAPGAAIAGVPKHNLKNSEVMAGTSMSAPNATGNIACLLSAMKSESIPISPFRIKLGLMNSAMMPEDGSHHPFSLGAGIIQISSAFELIKSSMASIPSNLTEFKIQVNDKRGIYFRELYDVNRIHECNAFVKAKFNCDKELEKVVNYECSVLLKLSEGSENFVKCPKYSRLPSSSFSVHVDPTKLEPGKVHYAEVVGIDPKNPSLGPLFRLPITVIIPEKLAQDDEYEYKKKLTLEPANPQRIFLQTPKGSTYVKVIFKSYEEQKTTKFMLQSSSPVFDYRRCFSRWCIIPPKDSEMYYFHVLENQTTEYCITQFWSNLDSSKIKVTFEFYGFSMKCNGDELTMFSTNPTNNLYFTNNLRKAFIQPTIEFTDFCQPLDPKESVITPLKERDIIEGNESFGLVLTYNFKVNKEEDYSFKLDNHGYYSQFIDYFLLQLSTSSKKHLCTSGYGIMKKLEKGDYVIRVYIRHSDPEILEKLKSLQLLAIQTFKTAINGYLYKDAGSALKGTGQRYWGKQLQSGESDWAYLESISNAYHPISYTAGSYFKGSVFLQPSLGSYFKYFSSFDIKYMVTAPKSTAKKESKVELEALTESEVSKVVTDVTEPNAMKDAIRDIEISYITKETNAEKASALFEKLSTEYPAHIPIYSAEIERLSKLKDYSKLKTMVEKLLQISESNKVAEYFGVKSEFSEENLRKKEIMTKKKAAIMNALFLQANLALDEFLKDILKECGISFEKNPEVEKKIEKSTESKESNEKAEVEKEASEVKAEDKSIENKESNEKAVEDEKVEKEASEVKTEDKSTDSKESNDKTADNEKVEKEASKSKTSEDENKSELKSKESKESSDKSVDENEEKDADKNVKAAEEIEIQTKATDDVEIENETEKTSNNAGSGEENETKNDAIDDISSENLNETQNESANAEVKEPVENKKEDNQQNDESEEAKNEDESNSAISELEVVIENDKDELVDKENIPPSSDLKPANSPGNESRNSVSSDDSFERISDSGVESDEKSDASNPKQDESKCNESGSTASENSASSEKSEDTIEIDEKQLLLASNDQSAEKLETNDELKTESKEEIPEQPSETAEIHKISPDEIKIETEKELEPPVESHEKPEAESSPPNEESKKEDSVKEVEKPEIESSPLNDGSKTEDPVKEVEKPKIESSPQNEESKTEAPVKEVEKSEPIPKIEINLEEIEKVYRAYMLFADSTSENAKIIQAKYAVANGRFATALSELKKIIADKTTNSDYLYVEKAIIQLLKKLGWNHLAEEAQKTLLIKHQKFYRLF</sequence>
<feature type="region of interest" description="Disordered" evidence="10">
    <location>
        <begin position="1155"/>
        <end position="1598"/>
    </location>
</feature>
<evidence type="ECO:0000256" key="7">
    <source>
        <dbReference type="ARBA" id="ARBA00022825"/>
    </source>
</evidence>
<dbReference type="PROSITE" id="PS00138">
    <property type="entry name" value="SUBTILASE_SER"/>
    <property type="match status" value="1"/>
</dbReference>
<feature type="active site" description="Charge relay system" evidence="8">
    <location>
        <position position="257"/>
    </location>
</feature>
<keyword evidence="4" id="KW-0031">Aminopeptidase</keyword>
<feature type="compositionally biased region" description="Basic and acidic residues" evidence="10">
    <location>
        <begin position="1564"/>
        <end position="1578"/>
    </location>
</feature>
<dbReference type="PANTHER" id="PTHR43806">
    <property type="entry name" value="PEPTIDASE S8"/>
    <property type="match status" value="1"/>
</dbReference>
<feature type="compositionally biased region" description="Polar residues" evidence="10">
    <location>
        <begin position="1323"/>
        <end position="1334"/>
    </location>
</feature>
<dbReference type="InterPro" id="IPR000209">
    <property type="entry name" value="Peptidase_S8/S53_dom"/>
</dbReference>
<dbReference type="WBParaSite" id="PDA_v2.g8131.t1">
    <property type="protein sequence ID" value="PDA_v2.g8131.t1"/>
    <property type="gene ID" value="PDA_v2.g8131"/>
</dbReference>
<feature type="compositionally biased region" description="Low complexity" evidence="10">
    <location>
        <begin position="1441"/>
        <end position="1454"/>
    </location>
</feature>
<feature type="compositionally biased region" description="Basic and acidic residues" evidence="10">
    <location>
        <begin position="1155"/>
        <end position="1280"/>
    </location>
</feature>
<dbReference type="GO" id="GO:0006508">
    <property type="term" value="P:proteolysis"/>
    <property type="evidence" value="ECO:0007669"/>
    <property type="project" value="UniProtKB-KW"/>
</dbReference>
<accession>A0A914QVB6</accession>
<evidence type="ECO:0000256" key="10">
    <source>
        <dbReference type="SAM" id="MobiDB-lite"/>
    </source>
</evidence>
<evidence type="ECO:0000256" key="9">
    <source>
        <dbReference type="SAM" id="Coils"/>
    </source>
</evidence>
<dbReference type="InterPro" id="IPR023828">
    <property type="entry name" value="Peptidase_S8_Ser-AS"/>
</dbReference>
<protein>
    <recommendedName>
        <fullName evidence="3">tripeptidyl-peptidase II</fullName>
        <ecNumber evidence="3">3.4.14.10</ecNumber>
    </recommendedName>
</protein>
<dbReference type="InterPro" id="IPR015500">
    <property type="entry name" value="Peptidase_S8_subtilisin-rel"/>
</dbReference>
<dbReference type="Proteomes" id="UP000887578">
    <property type="component" value="Unplaced"/>
</dbReference>
<dbReference type="InterPro" id="IPR048383">
    <property type="entry name" value="TPPII_Ig-like-1"/>
</dbReference>
<dbReference type="Pfam" id="PF00082">
    <property type="entry name" value="Peptidase_S8"/>
    <property type="match status" value="1"/>
</dbReference>
<dbReference type="InterPro" id="IPR046940">
    <property type="entry name" value="TPPII_Ig-like_sf"/>
</dbReference>
<evidence type="ECO:0000313" key="16">
    <source>
        <dbReference type="WBParaSite" id="PDA_v2.g8131.t1"/>
    </source>
</evidence>
<feature type="domain" description="Tripeptidyl-peptidase II galactose-binding" evidence="14">
    <location>
        <begin position="654"/>
        <end position="737"/>
    </location>
</feature>
<evidence type="ECO:0000256" key="8">
    <source>
        <dbReference type="PROSITE-ProRule" id="PRU01240"/>
    </source>
</evidence>
<evidence type="ECO:0000259" key="12">
    <source>
        <dbReference type="Pfam" id="PF12580"/>
    </source>
</evidence>
<dbReference type="Pfam" id="PF21316">
    <property type="entry name" value="TPPII_GBD"/>
    <property type="match status" value="1"/>
</dbReference>
<feature type="compositionally biased region" description="Basic and acidic residues" evidence="10">
    <location>
        <begin position="1455"/>
        <end position="1467"/>
    </location>
</feature>
<evidence type="ECO:0000256" key="3">
    <source>
        <dbReference type="ARBA" id="ARBA00012462"/>
    </source>
</evidence>
<dbReference type="InterPro" id="IPR022229">
    <property type="entry name" value="TPPII_Ig-like-2"/>
</dbReference>
<feature type="compositionally biased region" description="Polar residues" evidence="10">
    <location>
        <begin position="1399"/>
        <end position="1411"/>
    </location>
</feature>
<keyword evidence="5 8" id="KW-0645">Protease</keyword>
<evidence type="ECO:0000313" key="15">
    <source>
        <dbReference type="Proteomes" id="UP000887578"/>
    </source>
</evidence>
<name>A0A914QVB6_9BILA</name>
<feature type="domain" description="Tripeptidyl-peptidase II first Ig-like" evidence="13">
    <location>
        <begin position="521"/>
        <end position="634"/>
    </location>
</feature>
<evidence type="ECO:0000256" key="6">
    <source>
        <dbReference type="ARBA" id="ARBA00022801"/>
    </source>
</evidence>
<dbReference type="Gene3D" id="2.60.40.3170">
    <property type="match status" value="1"/>
</dbReference>
<dbReference type="Pfam" id="PF12580">
    <property type="entry name" value="TPPII"/>
    <property type="match status" value="1"/>
</dbReference>
<evidence type="ECO:0000259" key="11">
    <source>
        <dbReference type="Pfam" id="PF00082"/>
    </source>
</evidence>
<dbReference type="SUPFAM" id="SSF52743">
    <property type="entry name" value="Subtilisin-like"/>
    <property type="match status" value="1"/>
</dbReference>
<feature type="coiled-coil region" evidence="9">
    <location>
        <begin position="131"/>
        <end position="165"/>
    </location>
</feature>
<keyword evidence="6 8" id="KW-0378">Hydrolase</keyword>
<dbReference type="InterPro" id="IPR036852">
    <property type="entry name" value="Peptidase_S8/S53_dom_sf"/>
</dbReference>
<dbReference type="PROSITE" id="PS51892">
    <property type="entry name" value="SUBTILASE"/>
    <property type="match status" value="1"/>
</dbReference>
<organism evidence="15 16">
    <name type="scientific">Panagrolaimus davidi</name>
    <dbReference type="NCBI Taxonomy" id="227884"/>
    <lineage>
        <taxon>Eukaryota</taxon>
        <taxon>Metazoa</taxon>
        <taxon>Ecdysozoa</taxon>
        <taxon>Nematoda</taxon>
        <taxon>Chromadorea</taxon>
        <taxon>Rhabditida</taxon>
        <taxon>Tylenchina</taxon>
        <taxon>Panagrolaimomorpha</taxon>
        <taxon>Panagrolaimoidea</taxon>
        <taxon>Panagrolaimidae</taxon>
        <taxon>Panagrolaimus</taxon>
    </lineage>
</organism>
<dbReference type="InterPro" id="IPR048384">
    <property type="entry name" value="TPPII_GBD"/>
</dbReference>
<evidence type="ECO:0000259" key="14">
    <source>
        <dbReference type="Pfam" id="PF21316"/>
    </source>
</evidence>
<feature type="active site" description="Charge relay system" evidence="8">
    <location>
        <position position="443"/>
    </location>
</feature>
<dbReference type="GO" id="GO:0004252">
    <property type="term" value="F:serine-type endopeptidase activity"/>
    <property type="evidence" value="ECO:0007669"/>
    <property type="project" value="UniProtKB-UniRule"/>
</dbReference>
<feature type="compositionally biased region" description="Basic and acidic residues" evidence="10">
    <location>
        <begin position="1337"/>
        <end position="1349"/>
    </location>
</feature>
<dbReference type="Gene3D" id="3.40.50.200">
    <property type="entry name" value="Peptidase S8/S53 domain"/>
    <property type="match status" value="2"/>
</dbReference>
<dbReference type="GO" id="GO:0004177">
    <property type="term" value="F:aminopeptidase activity"/>
    <property type="evidence" value="ECO:0007669"/>
    <property type="project" value="UniProtKB-KW"/>
</dbReference>
<evidence type="ECO:0000256" key="2">
    <source>
        <dbReference type="ARBA" id="ARBA00011073"/>
    </source>
</evidence>
<dbReference type="InterPro" id="IPR046939">
    <property type="entry name" value="TPPII_C_sf"/>
</dbReference>
<feature type="domain" description="Tripeptidyl peptidase II second Ig-like" evidence="12">
    <location>
        <begin position="776"/>
        <end position="950"/>
    </location>
</feature>
<keyword evidence="15" id="KW-1185">Reference proteome</keyword>
<keyword evidence="9" id="KW-0175">Coiled coil</keyword>
<dbReference type="GO" id="GO:0005829">
    <property type="term" value="C:cytosol"/>
    <property type="evidence" value="ECO:0007669"/>
    <property type="project" value="TreeGrafter"/>
</dbReference>
<dbReference type="EC" id="3.4.14.10" evidence="3"/>
<reference evidence="16" key="1">
    <citation type="submission" date="2022-11" db="UniProtKB">
        <authorList>
            <consortium name="WormBaseParasite"/>
        </authorList>
    </citation>
    <scope>IDENTIFICATION</scope>
</reference>
<feature type="compositionally biased region" description="Basic and acidic residues" evidence="10">
    <location>
        <begin position="1376"/>
        <end position="1387"/>
    </location>
</feature>
<feature type="compositionally biased region" description="Basic and acidic residues" evidence="10">
    <location>
        <begin position="1476"/>
        <end position="1494"/>
    </location>
</feature>
<dbReference type="Gene3D" id="1.25.40.710">
    <property type="match status" value="2"/>
</dbReference>
<evidence type="ECO:0000256" key="4">
    <source>
        <dbReference type="ARBA" id="ARBA00022438"/>
    </source>
</evidence>
<feature type="active site" description="Charge relay system" evidence="8">
    <location>
        <position position="55"/>
    </location>
</feature>
<evidence type="ECO:0000259" key="13">
    <source>
        <dbReference type="Pfam" id="PF21223"/>
    </source>
</evidence>
<dbReference type="InterPro" id="IPR050131">
    <property type="entry name" value="Peptidase_S8_subtilisin-like"/>
</dbReference>
<comment type="similarity">
    <text evidence="2 8">Belongs to the peptidase S8 family.</text>
</comment>
<keyword evidence="7 8" id="KW-0720">Serine protease</keyword>
<feature type="compositionally biased region" description="Basic and acidic residues" evidence="10">
    <location>
        <begin position="1413"/>
        <end position="1440"/>
    </location>
</feature>
<feature type="compositionally biased region" description="Basic and acidic residues" evidence="10">
    <location>
        <begin position="1585"/>
        <end position="1598"/>
    </location>
</feature>
<feature type="domain" description="Peptidase S8/S53" evidence="11">
    <location>
        <begin position="46"/>
        <end position="489"/>
    </location>
</feature>
<comment type="catalytic activity">
    <reaction evidence="1">
        <text>Release of an N-terminal tripeptide from a polypeptide.</text>
        <dbReference type="EC" id="3.4.14.10"/>
    </reaction>
</comment>
<proteinExistence type="inferred from homology"/>
<dbReference type="PANTHER" id="PTHR43806:SF14">
    <property type="entry name" value="TRIPEPTIDYL-PEPTIDASE 2"/>
    <property type="match status" value="1"/>
</dbReference>